<dbReference type="PANTHER" id="PTHR23502:SF132">
    <property type="entry name" value="POLYAMINE TRANSPORTER 2-RELATED"/>
    <property type="match status" value="1"/>
</dbReference>
<feature type="transmembrane region" description="Helical" evidence="8">
    <location>
        <begin position="308"/>
        <end position="331"/>
    </location>
</feature>
<dbReference type="InterPro" id="IPR011701">
    <property type="entry name" value="MFS"/>
</dbReference>
<feature type="transmembrane region" description="Helical" evidence="8">
    <location>
        <begin position="80"/>
        <end position="98"/>
    </location>
</feature>
<feature type="transmembrane region" description="Helical" evidence="8">
    <location>
        <begin position="282"/>
        <end position="302"/>
    </location>
</feature>
<dbReference type="InterPro" id="IPR004812">
    <property type="entry name" value="Efflux_drug-R_Bcr/CmlA"/>
</dbReference>
<dbReference type="CDD" id="cd17320">
    <property type="entry name" value="MFS_MdfA_MDR_like"/>
    <property type="match status" value="1"/>
</dbReference>
<feature type="transmembrane region" description="Helical" evidence="8">
    <location>
        <begin position="372"/>
        <end position="393"/>
    </location>
</feature>
<dbReference type="InterPro" id="IPR036259">
    <property type="entry name" value="MFS_trans_sf"/>
</dbReference>
<keyword evidence="6 8" id="KW-1133">Transmembrane helix</keyword>
<dbReference type="SUPFAM" id="SSF103473">
    <property type="entry name" value="MFS general substrate transporter"/>
    <property type="match status" value="1"/>
</dbReference>
<evidence type="ECO:0000256" key="1">
    <source>
        <dbReference type="ARBA" id="ARBA00004651"/>
    </source>
</evidence>
<proteinExistence type="inferred from homology"/>
<keyword evidence="3 8" id="KW-0813">Transport</keyword>
<feature type="transmembrane region" description="Helical" evidence="8">
    <location>
        <begin position="251"/>
        <end position="270"/>
    </location>
</feature>
<evidence type="ECO:0000256" key="4">
    <source>
        <dbReference type="ARBA" id="ARBA00022475"/>
    </source>
</evidence>
<reference evidence="10" key="2">
    <citation type="submission" date="2023-01" db="EMBL/GenBank/DDBJ databases">
        <title>Draft genome sequence of Devosia yakushimensis strain NBRC 103855.</title>
        <authorList>
            <person name="Sun Q."/>
            <person name="Mori K."/>
        </authorList>
    </citation>
    <scope>NUCLEOTIDE SEQUENCE</scope>
    <source>
        <strain evidence="10">NBRC 103855</strain>
    </source>
</reference>
<dbReference type="Proteomes" id="UP001161406">
    <property type="component" value="Unassembled WGS sequence"/>
</dbReference>
<comment type="subcellular location">
    <subcellularLocation>
        <location evidence="8">Cell inner membrane</location>
        <topology evidence="8">Multi-pass membrane protein</topology>
    </subcellularLocation>
    <subcellularLocation>
        <location evidence="1">Cell membrane</location>
        <topology evidence="1">Multi-pass membrane protein</topology>
    </subcellularLocation>
</comment>
<keyword evidence="4" id="KW-1003">Cell membrane</keyword>
<sequence>MTSQTTPYRGFWLIALLSVLLGFASISTDLYLPALPTMGESLGASQGTLELTISGYLLGFSFGQLVWGPVSDRYGRKGPLLAGIAIFIIGAAGCALSTDAWQMIGWRVVQAVGASAAVVLGRAMVRDLFDQREAARTLSTLMMIMGIAPMIGPTIGAQILAVSSWHFIFWTLVLIGLLTLAGVGRTAESLPLDQRGTGGIGQAFANYGQHFRNSRLMAYAGTLGCFAAGVFAYVAGSSFVFIEFYSLSPNIYGLVFASGIVGIMLANAVNRRLVNRFGSEKLLLAGTFLGMGAGALLLAQAWTGWGGLPAFAGALFVFVTMNGLIGANAIAGGLASVRQGAGSAAALLGFAQYGGGMIGSALVGTMANGTPMPMAVIIAVSTLAASFCSMILLRDSAGQRDAIATAESG</sequence>
<keyword evidence="5 8" id="KW-0812">Transmembrane</keyword>
<dbReference type="Gene3D" id="1.20.1720.10">
    <property type="entry name" value="Multidrug resistance protein D"/>
    <property type="match status" value="1"/>
</dbReference>
<evidence type="ECO:0000256" key="8">
    <source>
        <dbReference type="RuleBase" id="RU365088"/>
    </source>
</evidence>
<reference evidence="10" key="1">
    <citation type="journal article" date="2014" name="Int. J. Syst. Evol. Microbiol.">
        <title>Complete genome of a new Firmicutes species belonging to the dominant human colonic microbiota ('Ruminococcus bicirculans') reveals two chromosomes and a selective capacity to utilize plant glucans.</title>
        <authorList>
            <consortium name="NISC Comparative Sequencing Program"/>
            <person name="Wegmann U."/>
            <person name="Louis P."/>
            <person name="Goesmann A."/>
            <person name="Henrissat B."/>
            <person name="Duncan S.H."/>
            <person name="Flint H.J."/>
        </authorList>
    </citation>
    <scope>NUCLEOTIDE SEQUENCE</scope>
    <source>
        <strain evidence="10">NBRC 103855</strain>
    </source>
</reference>
<comment type="caution">
    <text evidence="10">The sequence shown here is derived from an EMBL/GenBank/DDBJ whole genome shotgun (WGS) entry which is preliminary data.</text>
</comment>
<keyword evidence="7 8" id="KW-0472">Membrane</keyword>
<feature type="transmembrane region" description="Helical" evidence="8">
    <location>
        <begin position="104"/>
        <end position="125"/>
    </location>
</feature>
<name>A0ABQ5U7N0_9HYPH</name>
<feature type="transmembrane region" description="Helical" evidence="8">
    <location>
        <begin position="216"/>
        <end position="245"/>
    </location>
</feature>
<comment type="similarity">
    <text evidence="2 8">Belongs to the major facilitator superfamily. Bcr/CmlA family.</text>
</comment>
<evidence type="ECO:0000256" key="2">
    <source>
        <dbReference type="ARBA" id="ARBA00006236"/>
    </source>
</evidence>
<feature type="transmembrane region" description="Helical" evidence="8">
    <location>
        <begin position="51"/>
        <end position="68"/>
    </location>
</feature>
<feature type="transmembrane region" description="Helical" evidence="8">
    <location>
        <begin position="137"/>
        <end position="161"/>
    </location>
</feature>
<organism evidence="10 11">
    <name type="scientific">Devosia yakushimensis</name>
    <dbReference type="NCBI Taxonomy" id="470028"/>
    <lineage>
        <taxon>Bacteria</taxon>
        <taxon>Pseudomonadati</taxon>
        <taxon>Pseudomonadota</taxon>
        <taxon>Alphaproteobacteria</taxon>
        <taxon>Hyphomicrobiales</taxon>
        <taxon>Devosiaceae</taxon>
        <taxon>Devosia</taxon>
    </lineage>
</organism>
<gene>
    <name evidence="10" type="ORF">GCM10007913_00770</name>
</gene>
<dbReference type="EMBL" id="BSNG01000001">
    <property type="protein sequence ID" value="GLQ08145.1"/>
    <property type="molecule type" value="Genomic_DNA"/>
</dbReference>
<dbReference type="PROSITE" id="PS50850">
    <property type="entry name" value="MFS"/>
    <property type="match status" value="1"/>
</dbReference>
<feature type="transmembrane region" description="Helical" evidence="8">
    <location>
        <begin position="343"/>
        <end position="366"/>
    </location>
</feature>
<dbReference type="InterPro" id="IPR020846">
    <property type="entry name" value="MFS_dom"/>
</dbReference>
<accession>A0ABQ5U7N0</accession>
<dbReference type="RefSeq" id="WP_284386849.1">
    <property type="nucleotide sequence ID" value="NZ_BSNG01000001.1"/>
</dbReference>
<evidence type="ECO:0000256" key="6">
    <source>
        <dbReference type="ARBA" id="ARBA00022989"/>
    </source>
</evidence>
<feature type="domain" description="Major facilitator superfamily (MFS) profile" evidence="9">
    <location>
        <begin position="10"/>
        <end position="397"/>
    </location>
</feature>
<dbReference type="Pfam" id="PF07690">
    <property type="entry name" value="MFS_1"/>
    <property type="match status" value="1"/>
</dbReference>
<feature type="transmembrane region" description="Helical" evidence="8">
    <location>
        <begin position="12"/>
        <end position="31"/>
    </location>
</feature>
<protein>
    <recommendedName>
        <fullName evidence="8">Bcr/CflA family efflux transporter</fullName>
    </recommendedName>
</protein>
<keyword evidence="11" id="KW-1185">Reference proteome</keyword>
<evidence type="ECO:0000259" key="9">
    <source>
        <dbReference type="PROSITE" id="PS50850"/>
    </source>
</evidence>
<dbReference type="PANTHER" id="PTHR23502">
    <property type="entry name" value="MAJOR FACILITATOR SUPERFAMILY"/>
    <property type="match status" value="1"/>
</dbReference>
<evidence type="ECO:0000256" key="7">
    <source>
        <dbReference type="ARBA" id="ARBA00023136"/>
    </source>
</evidence>
<evidence type="ECO:0000313" key="11">
    <source>
        <dbReference type="Proteomes" id="UP001161406"/>
    </source>
</evidence>
<keyword evidence="8" id="KW-0997">Cell inner membrane</keyword>
<evidence type="ECO:0000313" key="10">
    <source>
        <dbReference type="EMBL" id="GLQ08145.1"/>
    </source>
</evidence>
<feature type="transmembrane region" description="Helical" evidence="8">
    <location>
        <begin position="167"/>
        <end position="187"/>
    </location>
</feature>
<dbReference type="NCBIfam" id="TIGR00710">
    <property type="entry name" value="efflux_Bcr_CflA"/>
    <property type="match status" value="1"/>
</dbReference>
<evidence type="ECO:0000256" key="5">
    <source>
        <dbReference type="ARBA" id="ARBA00022692"/>
    </source>
</evidence>
<evidence type="ECO:0000256" key="3">
    <source>
        <dbReference type="ARBA" id="ARBA00022448"/>
    </source>
</evidence>